<accession>A0A840XL54</accession>
<gene>
    <name evidence="3" type="ORF">BJ959_000115</name>
</gene>
<feature type="compositionally biased region" description="Low complexity" evidence="1">
    <location>
        <begin position="286"/>
        <end position="301"/>
    </location>
</feature>
<dbReference type="Pfam" id="PF11268">
    <property type="entry name" value="DUF3071"/>
    <property type="match status" value="1"/>
</dbReference>
<protein>
    <recommendedName>
        <fullName evidence="2">DUF3071 domain-containing protein</fullName>
    </recommendedName>
</protein>
<evidence type="ECO:0000259" key="2">
    <source>
        <dbReference type="Pfam" id="PF11268"/>
    </source>
</evidence>
<organism evidence="3 4">
    <name type="scientific">Microcella frigidaquae</name>
    <dbReference type="NCBI Taxonomy" id="424758"/>
    <lineage>
        <taxon>Bacteria</taxon>
        <taxon>Bacillati</taxon>
        <taxon>Actinomycetota</taxon>
        <taxon>Actinomycetes</taxon>
        <taxon>Micrococcales</taxon>
        <taxon>Microbacteriaceae</taxon>
        <taxon>Microcella</taxon>
    </lineage>
</organism>
<sequence>MDELTVIGAENGALIVVSADGARFRVPITEALHTALRQNRPPSPAPHRVAPREIQAMIRQGLTATEVAAQTGELLEYIQRFEGPVLAEREYVVTAARSTPVAVAADVEPGTTGTFGSVIDRRLSALGARDIRWESRKTDAHWQVSVAFLDGETARTATWSFDPKRSVLAPINHEAQSLSQQGESTAPVLPRLRAVPSEAGARFDSGAFTPVPSEDAPGEQDRPDARDGGNTADLLEALRRRRGERESAATDEWETSRAAHPSTGSIRIVEVPLDPPTAEVPAADLPTGDAPGAGPSPADDPQLGDTIEVPTATDGTDAVHDGGAEASTPPASKSSARRGRAAMPSWDEIVFGARPDDDPA</sequence>
<proteinExistence type="predicted"/>
<evidence type="ECO:0000313" key="3">
    <source>
        <dbReference type="EMBL" id="MBB5616619.1"/>
    </source>
</evidence>
<comment type="caution">
    <text evidence="3">The sequence shown here is derived from an EMBL/GenBank/DDBJ whole genome shotgun (WGS) entry which is preliminary data.</text>
</comment>
<dbReference type="NCBIfam" id="NF040712">
    <property type="entry name" value="SepH"/>
    <property type="match status" value="1"/>
</dbReference>
<evidence type="ECO:0000313" key="4">
    <source>
        <dbReference type="Proteomes" id="UP000552883"/>
    </source>
</evidence>
<dbReference type="InterPro" id="IPR047682">
    <property type="entry name" value="SepH-like"/>
</dbReference>
<dbReference type="AlphaFoldDB" id="A0A840XL54"/>
<evidence type="ECO:0000256" key="1">
    <source>
        <dbReference type="SAM" id="MobiDB-lite"/>
    </source>
</evidence>
<dbReference type="InterPro" id="IPR021421">
    <property type="entry name" value="DUF3071"/>
</dbReference>
<dbReference type="EMBL" id="JACHBS010000001">
    <property type="protein sequence ID" value="MBB5616619.1"/>
    <property type="molecule type" value="Genomic_DNA"/>
</dbReference>
<reference evidence="3 4" key="1">
    <citation type="submission" date="2020-08" db="EMBL/GenBank/DDBJ databases">
        <title>Sequencing the genomes of 1000 actinobacteria strains.</title>
        <authorList>
            <person name="Klenk H.-P."/>
        </authorList>
    </citation>
    <scope>NUCLEOTIDE SEQUENCE [LARGE SCALE GENOMIC DNA]</scope>
    <source>
        <strain evidence="3 4">DSM 23889</strain>
    </source>
</reference>
<dbReference type="Proteomes" id="UP000552883">
    <property type="component" value="Unassembled WGS sequence"/>
</dbReference>
<name>A0A840XL54_9MICO</name>
<dbReference type="RefSeq" id="WP_165878971.1">
    <property type="nucleotide sequence ID" value="NZ_BAAANZ010000001.1"/>
</dbReference>
<feature type="domain" description="DUF3071" evidence="2">
    <location>
        <begin position="1"/>
        <end position="161"/>
    </location>
</feature>
<feature type="region of interest" description="Disordered" evidence="1">
    <location>
        <begin position="201"/>
        <end position="360"/>
    </location>
</feature>
<keyword evidence="4" id="KW-1185">Reference proteome</keyword>